<dbReference type="Gene3D" id="1.20.950.20">
    <property type="entry name" value="Transmembrane di-heme cytochromes, Chain C"/>
    <property type="match status" value="1"/>
</dbReference>
<keyword evidence="11 13" id="KW-0472">Membrane</keyword>
<evidence type="ECO:0000256" key="6">
    <source>
        <dbReference type="ARBA" id="ARBA00022692"/>
    </source>
</evidence>
<dbReference type="InterPro" id="IPR000516">
    <property type="entry name" value="Ni-dep_Hydgase_cyt-B"/>
</dbReference>
<evidence type="ECO:0000256" key="5">
    <source>
        <dbReference type="ARBA" id="ARBA00022617"/>
    </source>
</evidence>
<feature type="transmembrane region" description="Helical" evidence="13">
    <location>
        <begin position="36"/>
        <end position="56"/>
    </location>
</feature>
<evidence type="ECO:0000256" key="12">
    <source>
        <dbReference type="SAM" id="MobiDB-lite"/>
    </source>
</evidence>
<accession>A0A7W6FX90</accession>
<evidence type="ECO:0000313" key="15">
    <source>
        <dbReference type="EMBL" id="MBB3939089.1"/>
    </source>
</evidence>
<evidence type="ECO:0000256" key="10">
    <source>
        <dbReference type="ARBA" id="ARBA00023004"/>
    </source>
</evidence>
<keyword evidence="10" id="KW-0408">Iron</keyword>
<dbReference type="GO" id="GO:0020037">
    <property type="term" value="F:heme binding"/>
    <property type="evidence" value="ECO:0007669"/>
    <property type="project" value="TreeGrafter"/>
</dbReference>
<evidence type="ECO:0000256" key="8">
    <source>
        <dbReference type="ARBA" id="ARBA00022982"/>
    </source>
</evidence>
<dbReference type="PRINTS" id="PR00161">
    <property type="entry name" value="NIHGNASECYTB"/>
</dbReference>
<proteinExistence type="inferred from homology"/>
<dbReference type="Proteomes" id="UP000561459">
    <property type="component" value="Unassembled WGS sequence"/>
</dbReference>
<evidence type="ECO:0000313" key="16">
    <source>
        <dbReference type="Proteomes" id="UP000561459"/>
    </source>
</evidence>
<evidence type="ECO:0000256" key="3">
    <source>
        <dbReference type="ARBA" id="ARBA00022448"/>
    </source>
</evidence>
<evidence type="ECO:0000256" key="1">
    <source>
        <dbReference type="ARBA" id="ARBA00004651"/>
    </source>
</evidence>
<dbReference type="InterPro" id="IPR051542">
    <property type="entry name" value="Hydrogenase_cytochrome"/>
</dbReference>
<evidence type="ECO:0000256" key="4">
    <source>
        <dbReference type="ARBA" id="ARBA00022475"/>
    </source>
</evidence>
<dbReference type="Pfam" id="PF01292">
    <property type="entry name" value="Ni_hydr_CYTB"/>
    <property type="match status" value="1"/>
</dbReference>
<dbReference type="GO" id="GO:0005886">
    <property type="term" value="C:plasma membrane"/>
    <property type="evidence" value="ECO:0007669"/>
    <property type="project" value="UniProtKB-SubCell"/>
</dbReference>
<comment type="caution">
    <text evidence="15">The sequence shown here is derived from an EMBL/GenBank/DDBJ whole genome shotgun (WGS) entry which is preliminary data.</text>
</comment>
<evidence type="ECO:0000256" key="2">
    <source>
        <dbReference type="ARBA" id="ARBA00008622"/>
    </source>
</evidence>
<sequence>MATMRHDERQGEASEAAPQAPRGGEVVRRHRLSTRIWHWVNALALLVLLMSGLMIFNAHPRLYWGEFGANFDYAWLEIGQRGNAGMLRIGTWQIDTTGWLGIWTDQDGVVRRRAIPYWATLPSRYSLADGRIWHLAFAWVLALSLLGYLLWSLVNGHLRRDVHITREEWRPAHIWRDMKDHARLRFPTGAAALRYNVLQKLAYASILFVLLPLMIVTGLAMSPGTDAWAPIVTELFGGRQTARSIHFLCAWGLVGFFVIHIAMVVLAGPFNEIRSIITGKYRLPRERLSKERDA</sequence>
<organism evidence="15 16">
    <name type="scientific">Novosphingobium fluoreni</name>
    <dbReference type="NCBI Taxonomy" id="1391222"/>
    <lineage>
        <taxon>Bacteria</taxon>
        <taxon>Pseudomonadati</taxon>
        <taxon>Pseudomonadota</taxon>
        <taxon>Alphaproteobacteria</taxon>
        <taxon>Sphingomonadales</taxon>
        <taxon>Sphingomonadaceae</taxon>
        <taxon>Novosphingobium</taxon>
    </lineage>
</organism>
<keyword evidence="7" id="KW-0479">Metal-binding</keyword>
<dbReference type="GO" id="GO:0009055">
    <property type="term" value="F:electron transfer activity"/>
    <property type="evidence" value="ECO:0007669"/>
    <property type="project" value="InterPro"/>
</dbReference>
<gene>
    <name evidence="15" type="ORF">GGR39_000718</name>
</gene>
<dbReference type="SUPFAM" id="SSF81342">
    <property type="entry name" value="Transmembrane di-heme cytochromes"/>
    <property type="match status" value="1"/>
</dbReference>
<keyword evidence="9 13" id="KW-1133">Transmembrane helix</keyword>
<evidence type="ECO:0000256" key="13">
    <source>
        <dbReference type="SAM" id="Phobius"/>
    </source>
</evidence>
<feature type="transmembrane region" description="Helical" evidence="13">
    <location>
        <begin position="132"/>
        <end position="151"/>
    </location>
</feature>
<dbReference type="AlphaFoldDB" id="A0A7W6FX90"/>
<feature type="region of interest" description="Disordered" evidence="12">
    <location>
        <begin position="1"/>
        <end position="24"/>
    </location>
</feature>
<reference evidence="15 16" key="1">
    <citation type="submission" date="2020-08" db="EMBL/GenBank/DDBJ databases">
        <title>Genomic Encyclopedia of Type Strains, Phase IV (KMG-IV): sequencing the most valuable type-strain genomes for metagenomic binning, comparative biology and taxonomic classification.</title>
        <authorList>
            <person name="Goeker M."/>
        </authorList>
    </citation>
    <scope>NUCLEOTIDE SEQUENCE [LARGE SCALE GENOMIC DNA]</scope>
    <source>
        <strain evidence="15 16">DSM 27568</strain>
    </source>
</reference>
<dbReference type="GO" id="GO:0022904">
    <property type="term" value="P:respiratory electron transport chain"/>
    <property type="evidence" value="ECO:0007669"/>
    <property type="project" value="InterPro"/>
</dbReference>
<dbReference type="GO" id="GO:0005506">
    <property type="term" value="F:iron ion binding"/>
    <property type="evidence" value="ECO:0007669"/>
    <property type="project" value="InterPro"/>
</dbReference>
<comment type="similarity">
    <text evidence="2">Belongs to the HupC/HyaC/HydC family.</text>
</comment>
<dbReference type="InterPro" id="IPR016174">
    <property type="entry name" value="Di-haem_cyt_TM"/>
</dbReference>
<keyword evidence="5" id="KW-0349">Heme</keyword>
<protein>
    <submittedName>
        <fullName evidence="15">Ni/Fe-hydrogenase b-type cytochrome subunit</fullName>
    </submittedName>
</protein>
<dbReference type="InterPro" id="IPR011577">
    <property type="entry name" value="Cyt_b561_bac/Ni-Hgenase"/>
</dbReference>
<keyword evidence="8" id="KW-0249">Electron transport</keyword>
<dbReference type="EMBL" id="JACIDY010000001">
    <property type="protein sequence ID" value="MBB3939089.1"/>
    <property type="molecule type" value="Genomic_DNA"/>
</dbReference>
<keyword evidence="16" id="KW-1185">Reference proteome</keyword>
<feature type="transmembrane region" description="Helical" evidence="13">
    <location>
        <begin position="201"/>
        <end position="224"/>
    </location>
</feature>
<evidence type="ECO:0000256" key="9">
    <source>
        <dbReference type="ARBA" id="ARBA00022989"/>
    </source>
</evidence>
<feature type="compositionally biased region" description="Basic and acidic residues" evidence="12">
    <location>
        <begin position="1"/>
        <end position="12"/>
    </location>
</feature>
<evidence type="ECO:0000259" key="14">
    <source>
        <dbReference type="Pfam" id="PF01292"/>
    </source>
</evidence>
<dbReference type="PANTHER" id="PTHR30485">
    <property type="entry name" value="NI/FE-HYDROGENASE 1 B-TYPE CYTOCHROME SUBUNIT"/>
    <property type="match status" value="1"/>
</dbReference>
<evidence type="ECO:0000256" key="11">
    <source>
        <dbReference type="ARBA" id="ARBA00023136"/>
    </source>
</evidence>
<feature type="transmembrane region" description="Helical" evidence="13">
    <location>
        <begin position="244"/>
        <end position="267"/>
    </location>
</feature>
<keyword evidence="6 13" id="KW-0812">Transmembrane</keyword>
<dbReference type="PANTHER" id="PTHR30485:SF1">
    <property type="entry name" value="CYTOCHROME YDHU-RELATED"/>
    <property type="match status" value="1"/>
</dbReference>
<feature type="domain" description="Cytochrome b561 bacterial/Ni-hydrogenase" evidence="14">
    <location>
        <begin position="29"/>
        <end position="279"/>
    </location>
</feature>
<name>A0A7W6FX90_9SPHN</name>
<evidence type="ECO:0000256" key="7">
    <source>
        <dbReference type="ARBA" id="ARBA00022723"/>
    </source>
</evidence>
<comment type="subcellular location">
    <subcellularLocation>
        <location evidence="1">Cell membrane</location>
        <topology evidence="1">Multi-pass membrane protein</topology>
    </subcellularLocation>
</comment>
<keyword evidence="4" id="KW-1003">Cell membrane</keyword>
<keyword evidence="3" id="KW-0813">Transport</keyword>